<comment type="caution">
    <text evidence="9">The sequence shown here is derived from an EMBL/GenBank/DDBJ whole genome shotgun (WGS) entry which is preliminary data.</text>
</comment>
<accession>I8AMZ7</accession>
<keyword evidence="6 7" id="KW-0472">Membrane</keyword>
<dbReference type="Pfam" id="PF09335">
    <property type="entry name" value="VTT_dom"/>
    <property type="match status" value="1"/>
</dbReference>
<name>I8AMZ7_9BACL</name>
<keyword evidence="5 7" id="KW-1133">Transmembrane helix</keyword>
<dbReference type="Proteomes" id="UP000004080">
    <property type="component" value="Unassembled WGS sequence"/>
</dbReference>
<evidence type="ECO:0000313" key="10">
    <source>
        <dbReference type="Proteomes" id="UP000004080"/>
    </source>
</evidence>
<evidence type="ECO:0000256" key="7">
    <source>
        <dbReference type="SAM" id="Phobius"/>
    </source>
</evidence>
<dbReference type="OrthoDB" id="9813426at2"/>
<comment type="subcellular location">
    <subcellularLocation>
        <location evidence="1">Cell membrane</location>
        <topology evidence="1">Multi-pass membrane protein</topology>
    </subcellularLocation>
</comment>
<feature type="transmembrane region" description="Helical" evidence="7">
    <location>
        <begin position="140"/>
        <end position="164"/>
    </location>
</feature>
<dbReference type="STRING" id="1196324.A374_02484"/>
<protein>
    <submittedName>
        <fullName evidence="9">Putative alkaline phosphatase</fullName>
    </submittedName>
</protein>
<keyword evidence="10" id="KW-1185">Reference proteome</keyword>
<dbReference type="eggNOG" id="COG0586">
    <property type="taxonomic scope" value="Bacteria"/>
</dbReference>
<sequence length="200" mass="22969">MKAWLLEQIEQYGYGSIFLFMLLENIFPPIPSEVILTVGGMLTKVSTLHIGIVILVATAGSLAGAVLLYRIGMLVSKEHFLRWIAKYGKYVRLTQNDMERAFAAFHKYGYWAIFIGRLLPLIRSLISLPAGMTRMPFLKFIVFTTIGTLLWNSVLISLGALFGIHWERILHMMETYSLFLYGMMLLLAVWWVIKRFKKKA</sequence>
<dbReference type="PATRIC" id="fig|1196324.3.peg.498"/>
<reference evidence="9 10" key="1">
    <citation type="journal article" date="2012" name="J. Bacteriol.">
        <title>Genome of Bacillus macauensis ZFHKF-1, a Long-Chain-Forming Bacterium.</title>
        <authorList>
            <person name="Cai L."/>
            <person name="Zhang T."/>
        </authorList>
    </citation>
    <scope>NUCLEOTIDE SEQUENCE [LARGE SCALE GENOMIC DNA]</scope>
    <source>
        <strain evidence="9 10">ZFHKF-1</strain>
    </source>
</reference>
<dbReference type="AlphaFoldDB" id="I8AMZ7"/>
<evidence type="ECO:0000259" key="8">
    <source>
        <dbReference type="Pfam" id="PF09335"/>
    </source>
</evidence>
<dbReference type="InterPro" id="IPR032816">
    <property type="entry name" value="VTT_dom"/>
</dbReference>
<evidence type="ECO:0000256" key="1">
    <source>
        <dbReference type="ARBA" id="ARBA00004651"/>
    </source>
</evidence>
<evidence type="ECO:0000256" key="2">
    <source>
        <dbReference type="ARBA" id="ARBA00010792"/>
    </source>
</evidence>
<dbReference type="RefSeq" id="WP_007200596.1">
    <property type="nucleotide sequence ID" value="NZ_AKKV01000019.1"/>
</dbReference>
<dbReference type="GO" id="GO:0005886">
    <property type="term" value="C:plasma membrane"/>
    <property type="evidence" value="ECO:0007669"/>
    <property type="project" value="UniProtKB-SubCell"/>
</dbReference>
<keyword evidence="3" id="KW-1003">Cell membrane</keyword>
<evidence type="ECO:0000256" key="4">
    <source>
        <dbReference type="ARBA" id="ARBA00022692"/>
    </source>
</evidence>
<gene>
    <name evidence="9" type="ORF">A374_02484</name>
</gene>
<proteinExistence type="inferred from homology"/>
<feature type="transmembrane region" description="Helical" evidence="7">
    <location>
        <begin position="176"/>
        <end position="193"/>
    </location>
</feature>
<evidence type="ECO:0000256" key="6">
    <source>
        <dbReference type="ARBA" id="ARBA00023136"/>
    </source>
</evidence>
<evidence type="ECO:0000313" key="9">
    <source>
        <dbReference type="EMBL" id="EIT87084.1"/>
    </source>
</evidence>
<dbReference type="PANTHER" id="PTHR42709">
    <property type="entry name" value="ALKALINE PHOSPHATASE LIKE PROTEIN"/>
    <property type="match status" value="1"/>
</dbReference>
<organism evidence="9 10">
    <name type="scientific">Fictibacillus macauensis ZFHKF-1</name>
    <dbReference type="NCBI Taxonomy" id="1196324"/>
    <lineage>
        <taxon>Bacteria</taxon>
        <taxon>Bacillati</taxon>
        <taxon>Bacillota</taxon>
        <taxon>Bacilli</taxon>
        <taxon>Bacillales</taxon>
        <taxon>Fictibacillaceae</taxon>
        <taxon>Fictibacillus</taxon>
    </lineage>
</organism>
<dbReference type="PANTHER" id="PTHR42709:SF6">
    <property type="entry name" value="UNDECAPRENYL PHOSPHATE TRANSPORTER A"/>
    <property type="match status" value="1"/>
</dbReference>
<comment type="similarity">
    <text evidence="2">Belongs to the DedA family.</text>
</comment>
<feature type="domain" description="VTT" evidence="8">
    <location>
        <begin position="30"/>
        <end position="160"/>
    </location>
</feature>
<feature type="transmembrane region" description="Helical" evidence="7">
    <location>
        <begin position="108"/>
        <end position="128"/>
    </location>
</feature>
<evidence type="ECO:0000256" key="5">
    <source>
        <dbReference type="ARBA" id="ARBA00022989"/>
    </source>
</evidence>
<dbReference type="EMBL" id="AKKV01000019">
    <property type="protein sequence ID" value="EIT87084.1"/>
    <property type="molecule type" value="Genomic_DNA"/>
</dbReference>
<evidence type="ECO:0000256" key="3">
    <source>
        <dbReference type="ARBA" id="ARBA00022475"/>
    </source>
</evidence>
<feature type="transmembrane region" description="Helical" evidence="7">
    <location>
        <begin position="50"/>
        <end position="72"/>
    </location>
</feature>
<keyword evidence="4 7" id="KW-0812">Transmembrane</keyword>
<feature type="transmembrane region" description="Helical" evidence="7">
    <location>
        <begin position="12"/>
        <end position="30"/>
    </location>
</feature>
<dbReference type="InterPro" id="IPR051311">
    <property type="entry name" value="DedA_domain"/>
</dbReference>